<sequence length="398" mass="43311">MPGFEVFGDEERKQVNDVLESGVLMRYGFDGMRNGHWKAKEFEVAFAKRMESNYCQLVSSGTSALTVALASAGIGAGDEVIMPTFTFVASFESIIALGAVPILVDIDDTLTMSPSAVEAAITPKTKCVMPVHMCGSMADLDALGAICIKHDLILLEDACQALGGTYKGKPLGSYGDLGCFSFDYVKTITCGEGGGIITNSEVFKINADQYQDHGHDHFGNDRGAETHPTLGYNYRISELNAAVGIAQLGKLDAILEIQKRNYTIVRNALATIEGVTFRTVPEGGEENYSFLSFFLPSEALTQKAHKALGEAGVDGCFYWYTNNWHYINGWNHLKNLDTLGPLPSEVKNQLQDLNATDFSKSDAWMSRTISSLVKIGLTEAQVKERAAKMVSIVKNVIL</sequence>
<evidence type="ECO:0000256" key="3">
    <source>
        <dbReference type="PIRSR" id="PIRSR000390-2"/>
    </source>
</evidence>
<keyword evidence="3 4" id="KW-0663">Pyridoxal phosphate</keyword>
<protein>
    <submittedName>
        <fullName evidence="5">8-amino-3,8-dideoxy-alpha-D-manno-octulosonate transaminase</fullName>
    </submittedName>
</protein>
<dbReference type="Proteomes" id="UP000199321">
    <property type="component" value="Unassembled WGS sequence"/>
</dbReference>
<dbReference type="SUPFAM" id="SSF53383">
    <property type="entry name" value="PLP-dependent transferases"/>
    <property type="match status" value="1"/>
</dbReference>
<dbReference type="GO" id="GO:0000271">
    <property type="term" value="P:polysaccharide biosynthetic process"/>
    <property type="evidence" value="ECO:0007669"/>
    <property type="project" value="TreeGrafter"/>
</dbReference>
<evidence type="ECO:0000313" key="6">
    <source>
        <dbReference type="Proteomes" id="UP000199321"/>
    </source>
</evidence>
<feature type="active site" description="Proton acceptor" evidence="2">
    <location>
        <position position="186"/>
    </location>
</feature>
<dbReference type="PANTHER" id="PTHR30244:SF34">
    <property type="entry name" value="DTDP-4-AMINO-4,6-DIDEOXYGALACTOSE TRANSAMINASE"/>
    <property type="match status" value="1"/>
</dbReference>
<reference evidence="5 6" key="1">
    <citation type="submission" date="2016-10" db="EMBL/GenBank/DDBJ databases">
        <authorList>
            <person name="de Groot N.N."/>
        </authorList>
    </citation>
    <scope>NUCLEOTIDE SEQUENCE [LARGE SCALE GENOMIC DNA]</scope>
    <source>
        <strain evidence="5 6">DSM 16195</strain>
    </source>
</reference>
<dbReference type="InterPro" id="IPR015422">
    <property type="entry name" value="PyrdxlP-dep_Trfase_small"/>
</dbReference>
<accession>A0A1G7JCK6</accession>
<dbReference type="CDD" id="cd00616">
    <property type="entry name" value="AHBA_syn"/>
    <property type="match status" value="1"/>
</dbReference>
<keyword evidence="6" id="KW-1185">Reference proteome</keyword>
<dbReference type="InterPro" id="IPR000653">
    <property type="entry name" value="DegT/StrS_aminotransferase"/>
</dbReference>
<dbReference type="OrthoDB" id="9804264at2"/>
<gene>
    <name evidence="5" type="ORF">SAMN05421855_11020</name>
</gene>
<evidence type="ECO:0000313" key="5">
    <source>
        <dbReference type="EMBL" id="SDF22209.1"/>
    </source>
</evidence>
<dbReference type="EMBL" id="FNBA01000010">
    <property type="protein sequence ID" value="SDF22209.1"/>
    <property type="molecule type" value="Genomic_DNA"/>
</dbReference>
<feature type="modified residue" description="N6-(pyridoxal phosphate)lysine" evidence="3">
    <location>
        <position position="186"/>
    </location>
</feature>
<dbReference type="PANTHER" id="PTHR30244">
    <property type="entry name" value="TRANSAMINASE"/>
    <property type="match status" value="1"/>
</dbReference>
<evidence type="ECO:0000256" key="2">
    <source>
        <dbReference type="PIRSR" id="PIRSR000390-1"/>
    </source>
</evidence>
<comment type="similarity">
    <text evidence="1 4">Belongs to the DegT/DnrJ/EryC1 family.</text>
</comment>
<dbReference type="InterPro" id="IPR015424">
    <property type="entry name" value="PyrdxlP-dep_Trfase"/>
</dbReference>
<dbReference type="InterPro" id="IPR015421">
    <property type="entry name" value="PyrdxlP-dep_Trfase_major"/>
</dbReference>
<dbReference type="GO" id="GO:0008483">
    <property type="term" value="F:transaminase activity"/>
    <property type="evidence" value="ECO:0007669"/>
    <property type="project" value="TreeGrafter"/>
</dbReference>
<dbReference type="Gene3D" id="3.90.1150.10">
    <property type="entry name" value="Aspartate Aminotransferase, domain 1"/>
    <property type="match status" value="1"/>
</dbReference>
<dbReference type="Gene3D" id="3.40.640.10">
    <property type="entry name" value="Type I PLP-dependent aspartate aminotransferase-like (Major domain)"/>
    <property type="match status" value="1"/>
</dbReference>
<organism evidence="5 6">
    <name type="scientific">Ulvibacter litoralis</name>
    <dbReference type="NCBI Taxonomy" id="227084"/>
    <lineage>
        <taxon>Bacteria</taxon>
        <taxon>Pseudomonadati</taxon>
        <taxon>Bacteroidota</taxon>
        <taxon>Flavobacteriia</taxon>
        <taxon>Flavobacteriales</taxon>
        <taxon>Flavobacteriaceae</taxon>
        <taxon>Ulvibacter</taxon>
    </lineage>
</organism>
<dbReference type="RefSeq" id="WP_093145405.1">
    <property type="nucleotide sequence ID" value="NZ_BMWO01000013.1"/>
</dbReference>
<dbReference type="AlphaFoldDB" id="A0A1G7JCK6"/>
<dbReference type="PIRSF" id="PIRSF000390">
    <property type="entry name" value="PLP_StrS"/>
    <property type="match status" value="1"/>
</dbReference>
<dbReference type="STRING" id="227084.SAMN05421855_11020"/>
<dbReference type="GO" id="GO:0030170">
    <property type="term" value="F:pyridoxal phosphate binding"/>
    <property type="evidence" value="ECO:0007669"/>
    <property type="project" value="TreeGrafter"/>
</dbReference>
<proteinExistence type="inferred from homology"/>
<evidence type="ECO:0000256" key="1">
    <source>
        <dbReference type="ARBA" id="ARBA00037999"/>
    </source>
</evidence>
<dbReference type="Pfam" id="PF01041">
    <property type="entry name" value="DegT_DnrJ_EryC1"/>
    <property type="match status" value="1"/>
</dbReference>
<evidence type="ECO:0000256" key="4">
    <source>
        <dbReference type="RuleBase" id="RU004508"/>
    </source>
</evidence>
<name>A0A1G7JCK6_9FLAO</name>